<dbReference type="UniPathway" id="UPA00756"/>
<evidence type="ECO:0000313" key="23">
    <source>
        <dbReference type="Proteomes" id="UP000274504"/>
    </source>
</evidence>
<evidence type="ECO:0000256" key="16">
    <source>
        <dbReference type="ARBA" id="ARBA00023157"/>
    </source>
</evidence>
<gene>
    <name evidence="22" type="ORF">HDID_LOCUS2192</name>
</gene>
<comment type="pathway">
    <text evidence="3">Glycan metabolism; chondroitin sulfate biosynthesis.</text>
</comment>
<dbReference type="GO" id="GO:0015012">
    <property type="term" value="P:heparan sulfate proteoglycan biosynthetic process"/>
    <property type="evidence" value="ECO:0007669"/>
    <property type="project" value="UniProtKB-UniPathway"/>
</dbReference>
<dbReference type="EC" id="2.4.2.26" evidence="6"/>
<accession>A0A0R3SCA8</accession>
<keyword evidence="12" id="KW-0735">Signal-anchor</keyword>
<evidence type="ECO:0000256" key="8">
    <source>
        <dbReference type="ARBA" id="ARBA00022679"/>
    </source>
</evidence>
<keyword evidence="14" id="KW-0333">Golgi apparatus</keyword>
<evidence type="ECO:0000256" key="10">
    <source>
        <dbReference type="ARBA" id="ARBA00022723"/>
    </source>
</evidence>
<evidence type="ECO:0000256" key="12">
    <source>
        <dbReference type="ARBA" id="ARBA00022968"/>
    </source>
</evidence>
<keyword evidence="17" id="KW-0325">Glycoprotein</keyword>
<dbReference type="InterPro" id="IPR003406">
    <property type="entry name" value="Glyco_trans_14"/>
</dbReference>
<dbReference type="Pfam" id="PF02485">
    <property type="entry name" value="Branch"/>
    <property type="match status" value="1"/>
</dbReference>
<evidence type="ECO:0000256" key="6">
    <source>
        <dbReference type="ARBA" id="ARBA00011972"/>
    </source>
</evidence>
<dbReference type="GO" id="GO:0046872">
    <property type="term" value="F:metal ion binding"/>
    <property type="evidence" value="ECO:0007669"/>
    <property type="project" value="UniProtKB-KW"/>
</dbReference>
<dbReference type="UniPathway" id="UPA00755"/>
<dbReference type="EMBL" id="UYSG01000507">
    <property type="protein sequence ID" value="VDL19653.1"/>
    <property type="molecule type" value="Genomic_DNA"/>
</dbReference>
<comment type="similarity">
    <text evidence="5">Belongs to the glycosyltransferase 14 family. XylT subfamily.</text>
</comment>
<evidence type="ECO:0000256" key="15">
    <source>
        <dbReference type="ARBA" id="ARBA00023136"/>
    </source>
</evidence>
<dbReference type="InterPro" id="IPR043538">
    <property type="entry name" value="XYLT"/>
</dbReference>
<evidence type="ECO:0000256" key="9">
    <source>
        <dbReference type="ARBA" id="ARBA00022692"/>
    </source>
</evidence>
<comment type="catalytic activity">
    <reaction evidence="19">
        <text>UDP-alpha-D-xylose + L-seryl-[protein] = 3-O-(beta-D-xylosyl)-L-seryl-[protein] + UDP + H(+)</text>
        <dbReference type="Rhea" id="RHEA:50192"/>
        <dbReference type="Rhea" id="RHEA-COMP:9863"/>
        <dbReference type="Rhea" id="RHEA-COMP:12567"/>
        <dbReference type="ChEBI" id="CHEBI:15378"/>
        <dbReference type="ChEBI" id="CHEBI:29999"/>
        <dbReference type="ChEBI" id="CHEBI:57632"/>
        <dbReference type="ChEBI" id="CHEBI:58223"/>
        <dbReference type="ChEBI" id="CHEBI:132085"/>
        <dbReference type="EC" id="2.4.2.26"/>
    </reaction>
</comment>
<keyword evidence="16" id="KW-1015">Disulfide bond</keyword>
<feature type="chain" id="PRO_5043131194" description="protein xylosyltransferase" evidence="20">
    <location>
        <begin position="17"/>
        <end position="808"/>
    </location>
</feature>
<dbReference type="AlphaFoldDB" id="A0A0R3SCA8"/>
<dbReference type="GO" id="GO:0050650">
    <property type="term" value="P:chondroitin sulfate proteoglycan biosynthetic process"/>
    <property type="evidence" value="ECO:0007669"/>
    <property type="project" value="TreeGrafter"/>
</dbReference>
<evidence type="ECO:0000256" key="3">
    <source>
        <dbReference type="ARBA" id="ARBA00004840"/>
    </source>
</evidence>
<keyword evidence="11" id="KW-0256">Endoplasmic reticulum</keyword>
<evidence type="ECO:0000256" key="7">
    <source>
        <dbReference type="ARBA" id="ARBA00022676"/>
    </source>
</evidence>
<dbReference type="Pfam" id="PF01822">
    <property type="entry name" value="WSC"/>
    <property type="match status" value="1"/>
</dbReference>
<evidence type="ECO:0000256" key="17">
    <source>
        <dbReference type="ARBA" id="ARBA00023180"/>
    </source>
</evidence>
<evidence type="ECO:0000259" key="21">
    <source>
        <dbReference type="PROSITE" id="PS51212"/>
    </source>
</evidence>
<feature type="signal peptide" evidence="20">
    <location>
        <begin position="1"/>
        <end position="16"/>
    </location>
</feature>
<dbReference type="Proteomes" id="UP000274504">
    <property type="component" value="Unassembled WGS sequence"/>
</dbReference>
<dbReference type="PANTHER" id="PTHR46025:SF3">
    <property type="entry name" value="XYLOSYLTRANSFERASE OXT"/>
    <property type="match status" value="1"/>
</dbReference>
<comment type="subcellular location">
    <subcellularLocation>
        <location evidence="2">Endoplasmic reticulum membrane</location>
        <topology evidence="2">Single-pass type II membrane protein</topology>
    </subcellularLocation>
    <subcellularLocation>
        <location evidence="1">Golgi apparatus membrane</location>
        <topology evidence="1">Single-pass type II membrane protein</topology>
    </subcellularLocation>
</comment>
<dbReference type="GO" id="GO:0030158">
    <property type="term" value="F:protein xylosyltransferase activity"/>
    <property type="evidence" value="ECO:0007669"/>
    <property type="project" value="UniProtKB-EC"/>
</dbReference>
<evidence type="ECO:0000313" key="24">
    <source>
        <dbReference type="WBParaSite" id="HDID_0000219101-mRNA-1"/>
    </source>
</evidence>
<evidence type="ECO:0000256" key="1">
    <source>
        <dbReference type="ARBA" id="ARBA00004323"/>
    </source>
</evidence>
<organism evidence="24">
    <name type="scientific">Hymenolepis diminuta</name>
    <name type="common">Rat tapeworm</name>
    <dbReference type="NCBI Taxonomy" id="6216"/>
    <lineage>
        <taxon>Eukaryota</taxon>
        <taxon>Metazoa</taxon>
        <taxon>Spiralia</taxon>
        <taxon>Lophotrochozoa</taxon>
        <taxon>Platyhelminthes</taxon>
        <taxon>Cestoda</taxon>
        <taxon>Eucestoda</taxon>
        <taxon>Cyclophyllidea</taxon>
        <taxon>Hymenolepididae</taxon>
        <taxon>Hymenolepis</taxon>
    </lineage>
</organism>
<keyword evidence="15" id="KW-0472">Membrane</keyword>
<keyword evidence="10" id="KW-0479">Metal-binding</keyword>
<dbReference type="OrthoDB" id="2019572at2759"/>
<dbReference type="WBParaSite" id="HDID_0000219101-mRNA-1">
    <property type="protein sequence ID" value="HDID_0000219101-mRNA-1"/>
    <property type="gene ID" value="HDID_0000219101"/>
</dbReference>
<keyword evidence="7" id="KW-0328">Glycosyltransferase</keyword>
<feature type="domain" description="WSC" evidence="21">
    <location>
        <begin position="21"/>
        <end position="115"/>
    </location>
</feature>
<evidence type="ECO:0000256" key="18">
    <source>
        <dbReference type="ARBA" id="ARBA00042865"/>
    </source>
</evidence>
<evidence type="ECO:0000313" key="22">
    <source>
        <dbReference type="EMBL" id="VDL19653.1"/>
    </source>
</evidence>
<keyword evidence="20" id="KW-0732">Signal</keyword>
<comment type="pathway">
    <text evidence="4">Glycan metabolism; heparan sulfate biosynthesis.</text>
</comment>
<evidence type="ECO:0000256" key="5">
    <source>
        <dbReference type="ARBA" id="ARBA00010195"/>
    </source>
</evidence>
<reference evidence="22 23" key="2">
    <citation type="submission" date="2018-11" db="EMBL/GenBank/DDBJ databases">
        <authorList>
            <consortium name="Pathogen Informatics"/>
        </authorList>
    </citation>
    <scope>NUCLEOTIDE SEQUENCE [LARGE SCALE GENOMIC DNA]</scope>
</reference>
<protein>
    <recommendedName>
        <fullName evidence="6">protein xylosyltransferase</fullName>
        <ecNumber evidence="6">2.4.2.26</ecNumber>
    </recommendedName>
    <alternativeName>
        <fullName evidence="18">Peptide O-xylosyltransferase</fullName>
    </alternativeName>
</protein>
<dbReference type="GO" id="GO:0005789">
    <property type="term" value="C:endoplasmic reticulum membrane"/>
    <property type="evidence" value="ECO:0007669"/>
    <property type="project" value="UniProtKB-SubCell"/>
</dbReference>
<evidence type="ECO:0000256" key="19">
    <source>
        <dbReference type="ARBA" id="ARBA00047847"/>
    </source>
</evidence>
<dbReference type="STRING" id="6216.A0A0R3SCA8"/>
<keyword evidence="13" id="KW-1133">Transmembrane helix</keyword>
<reference evidence="24" key="1">
    <citation type="submission" date="2017-02" db="UniProtKB">
        <authorList>
            <consortium name="WormBaseParasite"/>
        </authorList>
    </citation>
    <scope>IDENTIFICATION</scope>
</reference>
<dbReference type="PROSITE" id="PS51212">
    <property type="entry name" value="WSC"/>
    <property type="match status" value="1"/>
</dbReference>
<sequence>MAIIATSDLLFYLLSASLNEDLRHVGCYYYERAKAPLKLVFYNETELNSIRHCVHSCKWAGLAYAGLAEGTLCYCDRQLPVFMILSKEADSIPCPAGYLGETCGGKNAIDIYATGVAEDLVYSAPTLSEVNAMVSPGGMTAISNDFNHVRIVYVLILTGRSWRQVQRMFRLIYHTSNYFYIHVDLKSEYLYSRCKKLEEIFPNNVRVTSNRQNPIWGAPSLLGLIMDVLQDLFKNFPHWKWDFFINLSETDLPVMPVWKLIRLLNSHRGRIFLRQSSEEIFKYIHSEGLGYAFLQCGNYIWRVGQRSPLDGIVIHGGSDWLILPRAFAYYSVYSNDSLVRGLRAWFQNAILPVESFFHTLAYNSHFCDRIVNANLRMINWQRPRGCSCKKTSIADWCGCSPSVFSGPQAVIELLDVLNRDASPVAFARKFDSTIDVAMVNYMERKLLKRQLPFYEDADLYLESVYSAQFDGHRAPFHVLEGIGKLIRMACNCSVCSGILSSVCNDPNEIDPRSQPTEVYALFNATKSLGELNYTILERQIAVDGFLPTSSLATPLPLRLLNHPSLVLRFADKEVLYLPSSTPLQSWVSLRSLEHIEPGEIYYFEVGFNQKVTHLYWLSFDFKVGSNFDAKELVFRNYLRFPPRLHSTTTPTVVTSPLTLLLIWRDSKAPPSPLNITLASLAETSSFCNFTLLRNNHKDAPYPGLPGFRSSFLELDLSSCALPNNGNVSFKILVNEHGVNGTAMSTIFSELVEINKLWKVVEICKMDECSSKVWSPSRVDRKSALGCLDAGTGLLHVGKIAATLFDFPI</sequence>
<evidence type="ECO:0000256" key="14">
    <source>
        <dbReference type="ARBA" id="ARBA00023034"/>
    </source>
</evidence>
<evidence type="ECO:0000256" key="13">
    <source>
        <dbReference type="ARBA" id="ARBA00022989"/>
    </source>
</evidence>
<proteinExistence type="inferred from homology"/>
<dbReference type="SMART" id="SM00321">
    <property type="entry name" value="WSC"/>
    <property type="match status" value="1"/>
</dbReference>
<evidence type="ECO:0000256" key="2">
    <source>
        <dbReference type="ARBA" id="ARBA00004648"/>
    </source>
</evidence>
<evidence type="ECO:0000256" key="4">
    <source>
        <dbReference type="ARBA" id="ARBA00005093"/>
    </source>
</evidence>
<dbReference type="InterPro" id="IPR002889">
    <property type="entry name" value="WSC_carb-bd"/>
</dbReference>
<dbReference type="PANTHER" id="PTHR46025">
    <property type="entry name" value="XYLOSYLTRANSFERASE OXT"/>
    <property type="match status" value="1"/>
</dbReference>
<keyword evidence="9" id="KW-0812">Transmembrane</keyword>
<dbReference type="GO" id="GO:0000139">
    <property type="term" value="C:Golgi membrane"/>
    <property type="evidence" value="ECO:0007669"/>
    <property type="project" value="UniProtKB-SubCell"/>
</dbReference>
<keyword evidence="8" id="KW-0808">Transferase</keyword>
<evidence type="ECO:0000256" key="11">
    <source>
        <dbReference type="ARBA" id="ARBA00022824"/>
    </source>
</evidence>
<name>A0A0R3SCA8_HYMDI</name>
<evidence type="ECO:0000256" key="20">
    <source>
        <dbReference type="SAM" id="SignalP"/>
    </source>
</evidence>